<feature type="compositionally biased region" description="Low complexity" evidence="1">
    <location>
        <begin position="200"/>
        <end position="216"/>
    </location>
</feature>
<evidence type="ECO:0000313" key="3">
    <source>
        <dbReference type="RefSeq" id="XP_004407669.1"/>
    </source>
</evidence>
<organism evidence="2 3">
    <name type="scientific">Odobenus rosmarus divergens</name>
    <name type="common">Pacific walrus</name>
    <dbReference type="NCBI Taxonomy" id="9708"/>
    <lineage>
        <taxon>Eukaryota</taxon>
        <taxon>Metazoa</taxon>
        <taxon>Chordata</taxon>
        <taxon>Craniata</taxon>
        <taxon>Vertebrata</taxon>
        <taxon>Euteleostomi</taxon>
        <taxon>Mammalia</taxon>
        <taxon>Eutheria</taxon>
        <taxon>Laurasiatheria</taxon>
        <taxon>Carnivora</taxon>
        <taxon>Caniformia</taxon>
        <taxon>Pinnipedia</taxon>
        <taxon>Odobenidae</taxon>
        <taxon>Odobenus</taxon>
    </lineage>
</organism>
<dbReference type="AlphaFoldDB" id="A0A9B0LW42"/>
<sequence>MPATAAAEGWCSGACGALSPRAGAPEPSEVSGTAVHFPSSLLNDCGKTDSRSRKWGRRILRQGLRMPRSHHLTAPAEQLRFVTRASRIASFVPSETPRLCPRRACRYLDACRALGSAGAGHAFAHTRAHTKSRKETASTAMIEETVPSRHFASSSRGGGGGGGGSRNWVGAGASLAPSLALSALSARRQEEPAPRRRGRAVGAGARVSSADSALRRLGPRCPPHPPGRPWRLPRWDAPRHLPAPPAPSGRGGFCSIIGGPRRGAISAAGAPRCVPDPSARLARSLRPGECRQRRGPVLGAPGHAAAAAAELRAAVAPPVRRPKMPRPL</sequence>
<feature type="region of interest" description="Disordered" evidence="1">
    <location>
        <begin position="148"/>
        <end position="169"/>
    </location>
</feature>
<proteinExistence type="predicted"/>
<feature type="region of interest" description="Disordered" evidence="1">
    <location>
        <begin position="185"/>
        <end position="233"/>
    </location>
</feature>
<evidence type="ECO:0000256" key="1">
    <source>
        <dbReference type="SAM" id="MobiDB-lite"/>
    </source>
</evidence>
<gene>
    <name evidence="3" type="primary">LOC101371714</name>
</gene>
<name>A0A9B0LW42_ODORO</name>
<feature type="compositionally biased region" description="Gly residues" evidence="1">
    <location>
        <begin position="156"/>
        <end position="165"/>
    </location>
</feature>
<feature type="region of interest" description="Disordered" evidence="1">
    <location>
        <begin position="265"/>
        <end position="303"/>
    </location>
</feature>
<dbReference type="RefSeq" id="XP_004407669.1">
    <property type="nucleotide sequence ID" value="XM_004407612.1"/>
</dbReference>
<dbReference type="Proteomes" id="UP000245340">
    <property type="component" value="Unplaced"/>
</dbReference>
<evidence type="ECO:0000313" key="2">
    <source>
        <dbReference type="Proteomes" id="UP000245340"/>
    </source>
</evidence>
<keyword evidence="2" id="KW-1185">Reference proteome</keyword>
<protein>
    <submittedName>
        <fullName evidence="3">Uncharacterized protein LOC101371714</fullName>
    </submittedName>
</protein>
<accession>A0A9B0LW42</accession>
<reference evidence="3" key="1">
    <citation type="submission" date="2025-08" db="UniProtKB">
        <authorList>
            <consortium name="RefSeq"/>
        </authorList>
    </citation>
    <scope>IDENTIFICATION</scope>
</reference>